<comment type="caution">
    <text evidence="2">The sequence shown here is derived from an EMBL/GenBank/DDBJ whole genome shotgun (WGS) entry which is preliminary data.</text>
</comment>
<dbReference type="RefSeq" id="WP_070201773.1">
    <property type="nucleotide sequence ID" value="NZ_LJGZ01000084.1"/>
</dbReference>
<name>A0A1E7LT46_9ACTN</name>
<dbReference type="EMBL" id="LJGZ01000084">
    <property type="protein sequence ID" value="OEV19375.1"/>
    <property type="molecule type" value="Genomic_DNA"/>
</dbReference>
<evidence type="ECO:0008006" key="4">
    <source>
        <dbReference type="Google" id="ProtNLM"/>
    </source>
</evidence>
<dbReference type="PATRIC" id="fig|518642.7.peg.120"/>
<proteinExistence type="predicted"/>
<evidence type="ECO:0000313" key="3">
    <source>
        <dbReference type="Proteomes" id="UP000175971"/>
    </source>
</evidence>
<feature type="chain" id="PRO_5039289803" description="Secreted protein" evidence="1">
    <location>
        <begin position="30"/>
        <end position="311"/>
    </location>
</feature>
<organism evidence="2 3">
    <name type="scientific">Streptomyces nanshensis</name>
    <dbReference type="NCBI Taxonomy" id="518642"/>
    <lineage>
        <taxon>Bacteria</taxon>
        <taxon>Bacillati</taxon>
        <taxon>Actinomycetota</taxon>
        <taxon>Actinomycetes</taxon>
        <taxon>Kitasatosporales</taxon>
        <taxon>Streptomycetaceae</taxon>
        <taxon>Streptomyces</taxon>
    </lineage>
</organism>
<gene>
    <name evidence="2" type="ORF">AN221_17330</name>
</gene>
<protein>
    <recommendedName>
        <fullName evidence="4">Secreted protein</fullName>
    </recommendedName>
</protein>
<sequence>MRSVSNRTRIGVLAAFTAFSAVLSTGSAAAKTQLNGDWAPFDRCPVDAPAMLAADGIETIATCIASSSVTGSITLGKSQVPTGNSDLQLGVVQRSDGTNALVAPPGGALTADPAEIPGGLLGLMCPSGIPLVSAICRQLTDNNLNRVTATIEPAGAPRDFNMVAAFSTGEPILTIPVRIHLKNPFLGDKCYIGTTADPVLLKPQNLNAPSLSLQRFAADGTRDDEGEMGRYTFSGADQGDATFAVPGASGCGVAGLLDWAVNLKTGLPSASGKNSVKLDNTSTYFGSPYDPAGLAPNEGRKLSEFWHSAVR</sequence>
<evidence type="ECO:0000256" key="1">
    <source>
        <dbReference type="SAM" id="SignalP"/>
    </source>
</evidence>
<dbReference type="AlphaFoldDB" id="A0A1E7LT46"/>
<evidence type="ECO:0000313" key="2">
    <source>
        <dbReference type="EMBL" id="OEV19375.1"/>
    </source>
</evidence>
<dbReference type="Proteomes" id="UP000175971">
    <property type="component" value="Unassembled WGS sequence"/>
</dbReference>
<dbReference type="OrthoDB" id="4461339at2"/>
<accession>A0A1E7LT46</accession>
<feature type="signal peptide" evidence="1">
    <location>
        <begin position="1"/>
        <end position="29"/>
    </location>
</feature>
<keyword evidence="1" id="KW-0732">Signal</keyword>
<keyword evidence="3" id="KW-1185">Reference proteome</keyword>
<reference evidence="2 3" key="1">
    <citation type="journal article" date="2016" name="Front. Microbiol.">
        <title>Comparative Genomics Analysis of Streptomyces Species Reveals Their Adaptation to the Marine Environment and Their Diversity at the Genomic Level.</title>
        <authorList>
            <person name="Tian X."/>
            <person name="Zhang Z."/>
            <person name="Yang T."/>
            <person name="Chen M."/>
            <person name="Li J."/>
            <person name="Chen F."/>
            <person name="Yang J."/>
            <person name="Li W."/>
            <person name="Zhang B."/>
            <person name="Zhang Z."/>
            <person name="Wu J."/>
            <person name="Zhang C."/>
            <person name="Long L."/>
            <person name="Xiao J."/>
        </authorList>
    </citation>
    <scope>NUCLEOTIDE SEQUENCE [LARGE SCALE GENOMIC DNA]</scope>
    <source>
        <strain evidence="2 3">SCSIO M10372</strain>
    </source>
</reference>